<accession>A0A6J8DTJ5</accession>
<organism evidence="3 4">
    <name type="scientific">Mytilus coruscus</name>
    <name type="common">Sea mussel</name>
    <dbReference type="NCBI Taxonomy" id="42192"/>
    <lineage>
        <taxon>Eukaryota</taxon>
        <taxon>Metazoa</taxon>
        <taxon>Spiralia</taxon>
        <taxon>Lophotrochozoa</taxon>
        <taxon>Mollusca</taxon>
        <taxon>Bivalvia</taxon>
        <taxon>Autobranchia</taxon>
        <taxon>Pteriomorphia</taxon>
        <taxon>Mytilida</taxon>
        <taxon>Mytiloidea</taxon>
        <taxon>Mytilidae</taxon>
        <taxon>Mytilinae</taxon>
        <taxon>Mytilus</taxon>
    </lineage>
</organism>
<dbReference type="AlphaFoldDB" id="A0A6J8DTJ5"/>
<gene>
    <name evidence="3" type="ORF">MCOR_44200</name>
</gene>
<name>A0A6J8DTJ5_MYTCO</name>
<sequence>MERRNSATFTRQGNTRPIDDDQINMAPKCGTYSDGRDEMIKMLQIPHPTPDTTEDSNLLKNDEVTHRKSCQSGSAERSKVLSPQDDIVTSGIDTSTKLHDRLNILDDCRIDKKEPSAKKRISKRCNHLCPNTFSFVLTGLVCVGLYFYIENHISTHKPMFENLKVNFDSYNLQNTSGNIGWKLLATTFLKLDETGTNISMLQSGSYSIDVSLNFDNRRNKDQTSLSVCILNSGDNDDDPCTTEVLLARTQRSVLVGANLNLQKGDGIWVSVKGLHLVYQRSNVNHMTIRKHD</sequence>
<evidence type="ECO:0000313" key="3">
    <source>
        <dbReference type="EMBL" id="CAC5411067.1"/>
    </source>
</evidence>
<evidence type="ECO:0000256" key="2">
    <source>
        <dbReference type="SAM" id="Phobius"/>
    </source>
</evidence>
<evidence type="ECO:0000256" key="1">
    <source>
        <dbReference type="SAM" id="MobiDB-lite"/>
    </source>
</evidence>
<dbReference type="Proteomes" id="UP000507470">
    <property type="component" value="Unassembled WGS sequence"/>
</dbReference>
<feature type="transmembrane region" description="Helical" evidence="2">
    <location>
        <begin position="128"/>
        <end position="149"/>
    </location>
</feature>
<keyword evidence="4" id="KW-1185">Reference proteome</keyword>
<keyword evidence="2" id="KW-0812">Transmembrane</keyword>
<keyword evidence="2" id="KW-0472">Membrane</keyword>
<feature type="compositionally biased region" description="Polar residues" evidence="1">
    <location>
        <begin position="1"/>
        <end position="15"/>
    </location>
</feature>
<reference evidence="3 4" key="1">
    <citation type="submission" date="2020-06" db="EMBL/GenBank/DDBJ databases">
        <authorList>
            <person name="Li R."/>
            <person name="Bekaert M."/>
        </authorList>
    </citation>
    <scope>NUCLEOTIDE SEQUENCE [LARGE SCALE GENOMIC DNA]</scope>
    <source>
        <strain evidence="4">wild</strain>
    </source>
</reference>
<feature type="region of interest" description="Disordered" evidence="1">
    <location>
        <begin position="1"/>
        <end position="24"/>
    </location>
</feature>
<evidence type="ECO:0000313" key="4">
    <source>
        <dbReference type="Proteomes" id="UP000507470"/>
    </source>
</evidence>
<keyword evidence="2" id="KW-1133">Transmembrane helix</keyword>
<dbReference type="OrthoDB" id="10485620at2759"/>
<dbReference type="EMBL" id="CACVKT020007820">
    <property type="protein sequence ID" value="CAC5411067.1"/>
    <property type="molecule type" value="Genomic_DNA"/>
</dbReference>
<protein>
    <submittedName>
        <fullName evidence="3">Uncharacterized protein</fullName>
    </submittedName>
</protein>
<proteinExistence type="predicted"/>